<protein>
    <submittedName>
        <fullName evidence="4">Deaminated glutathione amidase</fullName>
        <ecNumber evidence="4">3.5.1.128</ecNumber>
    </submittedName>
</protein>
<dbReference type="EMBL" id="CADIKL010000005">
    <property type="protein sequence ID" value="CAB3781717.1"/>
    <property type="molecule type" value="Genomic_DNA"/>
</dbReference>
<dbReference type="Proteomes" id="UP000494119">
    <property type="component" value="Unassembled WGS sequence"/>
</dbReference>
<dbReference type="PROSITE" id="PS50263">
    <property type="entry name" value="CN_HYDROLASE"/>
    <property type="match status" value="1"/>
</dbReference>
<dbReference type="PANTHER" id="PTHR23088:SF27">
    <property type="entry name" value="DEAMINATED GLUTATHIONE AMIDASE"/>
    <property type="match status" value="1"/>
</dbReference>
<dbReference type="InterPro" id="IPR045254">
    <property type="entry name" value="Nit1/2_C-N_Hydrolase"/>
</dbReference>
<dbReference type="CDD" id="cd07572">
    <property type="entry name" value="nit"/>
    <property type="match status" value="1"/>
</dbReference>
<dbReference type="EC" id="3.5.1.128" evidence="4"/>
<feature type="domain" description="CN hydrolase" evidence="3">
    <location>
        <begin position="1"/>
        <end position="248"/>
    </location>
</feature>
<reference evidence="4 5" key="1">
    <citation type="submission" date="2020-04" db="EMBL/GenBank/DDBJ databases">
        <authorList>
            <person name="De Canck E."/>
        </authorList>
    </citation>
    <scope>NUCLEOTIDE SEQUENCE [LARGE SCALE GENOMIC DNA]</scope>
    <source>
        <strain evidence="4 5">LMG 28688</strain>
    </source>
</reference>
<keyword evidence="5" id="KW-1185">Reference proteome</keyword>
<dbReference type="SUPFAM" id="SSF56317">
    <property type="entry name" value="Carbon-nitrogen hydrolase"/>
    <property type="match status" value="1"/>
</dbReference>
<dbReference type="InterPro" id="IPR001110">
    <property type="entry name" value="UPF0012_CS"/>
</dbReference>
<dbReference type="Gene3D" id="3.60.110.10">
    <property type="entry name" value="Carbon-nitrogen hydrolase"/>
    <property type="match status" value="1"/>
</dbReference>
<dbReference type="GO" id="GO:0110050">
    <property type="term" value="F:deaminated glutathione amidase activity"/>
    <property type="evidence" value="ECO:0007669"/>
    <property type="project" value="UniProtKB-EC"/>
</dbReference>
<proteinExistence type="inferred from homology"/>
<comment type="similarity">
    <text evidence="1">Belongs to the carbon-nitrogen hydrolase superfamily. NIT1/NIT2 family.</text>
</comment>
<dbReference type="PROSITE" id="PS01227">
    <property type="entry name" value="UPF0012"/>
    <property type="match status" value="1"/>
</dbReference>
<evidence type="ECO:0000313" key="5">
    <source>
        <dbReference type="Proteomes" id="UP000494119"/>
    </source>
</evidence>
<evidence type="ECO:0000256" key="2">
    <source>
        <dbReference type="ARBA" id="ARBA00022801"/>
    </source>
</evidence>
<dbReference type="RefSeq" id="WP_115783757.1">
    <property type="nucleotide sequence ID" value="NZ_CADIKL010000005.1"/>
</dbReference>
<dbReference type="PANTHER" id="PTHR23088">
    <property type="entry name" value="NITRILASE-RELATED"/>
    <property type="match status" value="1"/>
</dbReference>
<evidence type="ECO:0000256" key="1">
    <source>
        <dbReference type="ARBA" id="ARBA00010613"/>
    </source>
</evidence>
<accession>A0A6J5FN97</accession>
<sequence>MKIAAIQMNSQDDKDANCAEAERLVRAAAADGATLIVLPEYFACLSASDSLQRESGEPFPQGGIFHRFSALARELKVTLHAGSVVESEGAARYNTTAVFGPTGEVIAKYRKIHLFDVEVPGGITYLESSRVGRGTEIVTYEVDGQKVGCAICYDIRFPELFRKLRDEGCDIIVLPAAFTLQTGKDHWEVLSRARAIETQTYFVACGQVFTHGNGTKACWGHSMVIDPWGSVVAQASDRVGFIVATLDDDYTASVRRNVPVASHHVL</sequence>
<gene>
    <name evidence="4" type="primary">nit1_2</name>
    <name evidence="4" type="ORF">LMG28688_01287</name>
</gene>
<dbReference type="InterPro" id="IPR003010">
    <property type="entry name" value="C-N_Hydrolase"/>
</dbReference>
<keyword evidence="2 4" id="KW-0378">Hydrolase</keyword>
<dbReference type="InterPro" id="IPR036526">
    <property type="entry name" value="C-N_Hydrolase_sf"/>
</dbReference>
<organism evidence="4 5">
    <name type="scientific">Paraburkholderia caffeinitolerans</name>
    <dbReference type="NCBI Taxonomy" id="1723730"/>
    <lineage>
        <taxon>Bacteria</taxon>
        <taxon>Pseudomonadati</taxon>
        <taxon>Pseudomonadota</taxon>
        <taxon>Betaproteobacteria</taxon>
        <taxon>Burkholderiales</taxon>
        <taxon>Burkholderiaceae</taxon>
        <taxon>Paraburkholderia</taxon>
    </lineage>
</organism>
<name>A0A6J5FN97_9BURK</name>
<dbReference type="AlphaFoldDB" id="A0A6J5FN97"/>
<dbReference type="Pfam" id="PF00795">
    <property type="entry name" value="CN_hydrolase"/>
    <property type="match status" value="1"/>
</dbReference>
<evidence type="ECO:0000313" key="4">
    <source>
        <dbReference type="EMBL" id="CAB3781717.1"/>
    </source>
</evidence>
<evidence type="ECO:0000259" key="3">
    <source>
        <dbReference type="PROSITE" id="PS50263"/>
    </source>
</evidence>